<keyword evidence="6" id="KW-1185">Reference proteome</keyword>
<evidence type="ECO:0000256" key="2">
    <source>
        <dbReference type="ARBA" id="ARBA00007362"/>
    </source>
</evidence>
<dbReference type="Pfam" id="PF00892">
    <property type="entry name" value="EamA"/>
    <property type="match status" value="2"/>
</dbReference>
<dbReference type="GO" id="GO:0016020">
    <property type="term" value="C:membrane"/>
    <property type="evidence" value="ECO:0007669"/>
    <property type="project" value="InterPro"/>
</dbReference>
<evidence type="ECO:0000313" key="5">
    <source>
        <dbReference type="EMBL" id="SEB10821.1"/>
    </source>
</evidence>
<sequence>MKKAILLVLTGAALWGTIGIYVKMLEQAGFTPMEIVTVRVFFATVFLLGYMVLRHRKNLKLKSWKDMRYFIGTGIGSIVFFNYCLFASMSETNIPIATALLYTGPAFVMILSIILFHEPFNGKKGLALGLTLVGAAFAVGAFPTPDASLSTIGILLGIGSGFGYALYSIFSKFAFLKYDSLTITFYTFLTATAALLPFFPYQQKLDQLLSPGPLLLGIGLGLLPTAVAYIAYTLGLYEMEASKASILSTIEPVVAIIIGISIFQESFNLWQMAGMMAILAAVVVIAKSHKRVKITGRV</sequence>
<feature type="transmembrane region" description="Helical" evidence="3">
    <location>
        <begin position="213"/>
        <end position="232"/>
    </location>
</feature>
<feature type="transmembrane region" description="Helical" evidence="3">
    <location>
        <begin position="69"/>
        <end position="88"/>
    </location>
</feature>
<keyword evidence="3" id="KW-0472">Membrane</keyword>
<dbReference type="InterPro" id="IPR037185">
    <property type="entry name" value="EmrE-like"/>
</dbReference>
<keyword evidence="3" id="KW-0812">Transmembrane</keyword>
<dbReference type="InterPro" id="IPR000620">
    <property type="entry name" value="EamA_dom"/>
</dbReference>
<evidence type="ECO:0000256" key="3">
    <source>
        <dbReference type="SAM" id="Phobius"/>
    </source>
</evidence>
<feature type="transmembrane region" description="Helical" evidence="3">
    <location>
        <begin position="125"/>
        <end position="143"/>
    </location>
</feature>
<organism evidence="5 6">
    <name type="scientific">Thalassobacillus cyri</name>
    <dbReference type="NCBI Taxonomy" id="571932"/>
    <lineage>
        <taxon>Bacteria</taxon>
        <taxon>Bacillati</taxon>
        <taxon>Bacillota</taxon>
        <taxon>Bacilli</taxon>
        <taxon>Bacillales</taxon>
        <taxon>Bacillaceae</taxon>
        <taxon>Thalassobacillus</taxon>
    </lineage>
</organism>
<feature type="domain" description="EamA" evidence="4">
    <location>
        <begin position="3"/>
        <end position="138"/>
    </location>
</feature>
<dbReference type="RefSeq" id="WP_093046142.1">
    <property type="nucleotide sequence ID" value="NZ_FNQR01000017.1"/>
</dbReference>
<feature type="transmembrane region" description="Helical" evidence="3">
    <location>
        <begin position="244"/>
        <end position="263"/>
    </location>
</feature>
<dbReference type="Gene3D" id="1.10.3730.20">
    <property type="match status" value="2"/>
</dbReference>
<comment type="similarity">
    <text evidence="2">Belongs to the EamA transporter family.</text>
</comment>
<protein>
    <submittedName>
        <fullName evidence="5">EamA domain-containing membrane protein RarD</fullName>
    </submittedName>
</protein>
<gene>
    <name evidence="5" type="ORF">SAMN05421743_11712</name>
</gene>
<keyword evidence="3" id="KW-1133">Transmembrane helix</keyword>
<dbReference type="OrthoDB" id="6707571at2"/>
<evidence type="ECO:0000256" key="1">
    <source>
        <dbReference type="ARBA" id="ARBA00004127"/>
    </source>
</evidence>
<dbReference type="STRING" id="571932.SAMN05421743_11712"/>
<accession>A0A1H4GNA1</accession>
<evidence type="ECO:0000313" key="6">
    <source>
        <dbReference type="Proteomes" id="UP000198584"/>
    </source>
</evidence>
<feature type="transmembrane region" description="Helical" evidence="3">
    <location>
        <begin position="94"/>
        <end position="116"/>
    </location>
</feature>
<proteinExistence type="inferred from homology"/>
<reference evidence="5 6" key="1">
    <citation type="submission" date="2016-10" db="EMBL/GenBank/DDBJ databases">
        <authorList>
            <person name="de Groot N.N."/>
        </authorList>
    </citation>
    <scope>NUCLEOTIDE SEQUENCE [LARGE SCALE GENOMIC DNA]</scope>
    <source>
        <strain evidence="5 6">CCM7597</strain>
    </source>
</reference>
<name>A0A1H4GNA1_9BACI</name>
<feature type="transmembrane region" description="Helical" evidence="3">
    <location>
        <begin position="181"/>
        <end position="201"/>
    </location>
</feature>
<evidence type="ECO:0000259" key="4">
    <source>
        <dbReference type="Pfam" id="PF00892"/>
    </source>
</evidence>
<dbReference type="AlphaFoldDB" id="A0A1H4GNA1"/>
<dbReference type="SUPFAM" id="SSF103481">
    <property type="entry name" value="Multidrug resistance efflux transporter EmrE"/>
    <property type="match status" value="2"/>
</dbReference>
<dbReference type="PANTHER" id="PTHR22911">
    <property type="entry name" value="ACYL-MALONYL CONDENSING ENZYME-RELATED"/>
    <property type="match status" value="1"/>
</dbReference>
<dbReference type="EMBL" id="FNQR01000017">
    <property type="protein sequence ID" value="SEB10821.1"/>
    <property type="molecule type" value="Genomic_DNA"/>
</dbReference>
<feature type="transmembrane region" description="Helical" evidence="3">
    <location>
        <begin position="149"/>
        <end position="169"/>
    </location>
</feature>
<dbReference type="Proteomes" id="UP000198584">
    <property type="component" value="Unassembled WGS sequence"/>
</dbReference>
<dbReference type="PANTHER" id="PTHR22911:SF79">
    <property type="entry name" value="MOBA-LIKE NTP TRANSFERASE DOMAIN-CONTAINING PROTEIN"/>
    <property type="match status" value="1"/>
</dbReference>
<comment type="subcellular location">
    <subcellularLocation>
        <location evidence="1">Endomembrane system</location>
        <topology evidence="1">Multi-pass membrane protein</topology>
    </subcellularLocation>
</comment>
<feature type="transmembrane region" description="Helical" evidence="3">
    <location>
        <begin position="35"/>
        <end position="53"/>
    </location>
</feature>
<feature type="transmembrane region" description="Helical" evidence="3">
    <location>
        <begin position="269"/>
        <end position="286"/>
    </location>
</feature>
<feature type="domain" description="EamA" evidence="4">
    <location>
        <begin position="152"/>
        <end position="285"/>
    </location>
</feature>